<evidence type="ECO:0000313" key="4">
    <source>
        <dbReference type="EMBL" id="QRQ91586.1"/>
    </source>
</evidence>
<protein>
    <submittedName>
        <fullName evidence="4">Helix-turn-helix domain-containing protein</fullName>
    </submittedName>
</protein>
<dbReference type="InterPro" id="IPR009057">
    <property type="entry name" value="Homeodomain-like_sf"/>
</dbReference>
<dbReference type="Gene3D" id="1.10.10.60">
    <property type="entry name" value="Homeodomain-like"/>
    <property type="match status" value="1"/>
</dbReference>
<keyword evidence="2" id="KW-0804">Transcription</keyword>
<proteinExistence type="predicted"/>
<dbReference type="PANTHER" id="PTHR43130:SF3">
    <property type="entry name" value="HTH-TYPE TRANSCRIPTIONAL REGULATOR RV1931C"/>
    <property type="match status" value="1"/>
</dbReference>
<keyword evidence="5" id="KW-1185">Reference proteome</keyword>
<accession>A0ABX7HN89</accession>
<evidence type="ECO:0000256" key="2">
    <source>
        <dbReference type="ARBA" id="ARBA00023163"/>
    </source>
</evidence>
<dbReference type="PROSITE" id="PS01124">
    <property type="entry name" value="HTH_ARAC_FAMILY_2"/>
    <property type="match status" value="1"/>
</dbReference>
<dbReference type="RefSeq" id="WP_063241008.1">
    <property type="nucleotide sequence ID" value="NZ_CP069809.1"/>
</dbReference>
<gene>
    <name evidence="4" type="ORF">JTE92_01140</name>
</gene>
<dbReference type="InterPro" id="IPR018060">
    <property type="entry name" value="HTH_AraC"/>
</dbReference>
<keyword evidence="1" id="KW-0805">Transcription regulation</keyword>
<dbReference type="CDD" id="cd03137">
    <property type="entry name" value="GATase1_AraC_1"/>
    <property type="match status" value="1"/>
</dbReference>
<dbReference type="GeneID" id="303488098"/>
<dbReference type="Proteomes" id="UP000623307">
    <property type="component" value="Chromosome 1"/>
</dbReference>
<dbReference type="SMART" id="SM00342">
    <property type="entry name" value="HTH_ARAC"/>
    <property type="match status" value="1"/>
</dbReference>
<dbReference type="PANTHER" id="PTHR43130">
    <property type="entry name" value="ARAC-FAMILY TRANSCRIPTIONAL REGULATOR"/>
    <property type="match status" value="1"/>
</dbReference>
<dbReference type="InterPro" id="IPR002818">
    <property type="entry name" value="DJ-1/PfpI"/>
</dbReference>
<evidence type="ECO:0000259" key="3">
    <source>
        <dbReference type="PROSITE" id="PS01124"/>
    </source>
</evidence>
<dbReference type="InterPro" id="IPR052158">
    <property type="entry name" value="INH-QAR"/>
</dbReference>
<organism evidence="4 5">
    <name type="scientific">Cupriavidus oxalaticus</name>
    <dbReference type="NCBI Taxonomy" id="96344"/>
    <lineage>
        <taxon>Bacteria</taxon>
        <taxon>Pseudomonadati</taxon>
        <taxon>Pseudomonadota</taxon>
        <taxon>Betaproteobacteria</taxon>
        <taxon>Burkholderiales</taxon>
        <taxon>Burkholderiaceae</taxon>
        <taxon>Cupriavidus</taxon>
    </lineage>
</organism>
<dbReference type="SUPFAM" id="SSF46689">
    <property type="entry name" value="Homeodomain-like"/>
    <property type="match status" value="2"/>
</dbReference>
<dbReference type="Pfam" id="PF01965">
    <property type="entry name" value="DJ-1_PfpI"/>
    <property type="match status" value="1"/>
</dbReference>
<sequence length="339" mass="37046">MKSAYFLVLPDAHMLDLAGPLQVLSSVAELGIAPVAVQCVGPNSSVRSFQGVALAHVEKLPSRLRSGDAVLVIGSKLQDTLMKSRSWGDTVAWLRHAFVEQQTPDVTVAAICTGAFLLGDAGLLDERLCTTHHHFVKQLRRRHPKASVVDNRVFVRDGNVWTSAGVASGIDLALRLVAHSFGDEAAIRVARENVVPFRRFSNDPDLDPQFQSRSHGNQLIHAVQDAISKDLGVSVSDPRFAHRFAISVRHLSRVFSEETGSTPKQYQLALRMSRARQLLASSTLSVDEIALRCGFASVQAFRHYWNKVEALTPSSFRRTNSATPLLIGAGGRKAGLADW</sequence>
<feature type="domain" description="HTH araC/xylS-type" evidence="3">
    <location>
        <begin position="217"/>
        <end position="319"/>
    </location>
</feature>
<name>A0ABX7HN89_9BURK</name>
<evidence type="ECO:0000256" key="1">
    <source>
        <dbReference type="ARBA" id="ARBA00023015"/>
    </source>
</evidence>
<dbReference type="Gene3D" id="3.40.50.880">
    <property type="match status" value="1"/>
</dbReference>
<dbReference type="SUPFAM" id="SSF52317">
    <property type="entry name" value="Class I glutamine amidotransferase-like"/>
    <property type="match status" value="1"/>
</dbReference>
<dbReference type="EMBL" id="CP069811">
    <property type="protein sequence ID" value="QRQ91586.1"/>
    <property type="molecule type" value="Genomic_DNA"/>
</dbReference>
<reference evidence="4 5" key="1">
    <citation type="submission" date="2021-02" db="EMBL/GenBank/DDBJ databases">
        <title>Complete Genome Sequence of Cupriavidus oxalaticus Strain Ox1, a Soil Oxalate-Degrading Species.</title>
        <authorList>
            <person name="Palmieri F."/>
            <person name="Udriet P."/>
            <person name="Deuasquier M."/>
            <person name="Beaudoing E."/>
            <person name="Johnson S.L."/>
            <person name="Davenport K.W."/>
            <person name="Chain P.S."/>
            <person name="Bindschedler S."/>
            <person name="Junier P."/>
        </authorList>
    </citation>
    <scope>NUCLEOTIDE SEQUENCE [LARGE SCALE GENOMIC DNA]</scope>
    <source>
        <strain evidence="4 5">Ox1</strain>
    </source>
</reference>
<dbReference type="Pfam" id="PF12833">
    <property type="entry name" value="HTH_18"/>
    <property type="match status" value="1"/>
</dbReference>
<evidence type="ECO:0000313" key="5">
    <source>
        <dbReference type="Proteomes" id="UP000623307"/>
    </source>
</evidence>
<dbReference type="InterPro" id="IPR029062">
    <property type="entry name" value="Class_I_gatase-like"/>
</dbReference>